<dbReference type="STRING" id="60547.GCA_000751215_06782"/>
<dbReference type="InterPro" id="IPR008557">
    <property type="entry name" value="PhoX"/>
</dbReference>
<dbReference type="RefSeq" id="WP_035942478.1">
    <property type="nucleotide sequence ID" value="NZ_CADFFX010000032.1"/>
</dbReference>
<dbReference type="PANTHER" id="PTHR35399:SF2">
    <property type="entry name" value="DUF839 DOMAIN-CONTAINING PROTEIN"/>
    <property type="match status" value="1"/>
</dbReference>
<evidence type="ECO:0000313" key="2">
    <source>
        <dbReference type="EMBL" id="KDR39790.1"/>
    </source>
</evidence>
<organism evidence="2 3">
    <name type="scientific">Caballeronia glathei</name>
    <dbReference type="NCBI Taxonomy" id="60547"/>
    <lineage>
        <taxon>Bacteria</taxon>
        <taxon>Pseudomonadati</taxon>
        <taxon>Pseudomonadota</taxon>
        <taxon>Betaproteobacteria</taxon>
        <taxon>Burkholderiales</taxon>
        <taxon>Burkholderiaceae</taxon>
        <taxon>Caballeronia</taxon>
    </lineage>
</organism>
<evidence type="ECO:0000256" key="1">
    <source>
        <dbReference type="SAM" id="MobiDB-lite"/>
    </source>
</evidence>
<reference evidence="2 3" key="1">
    <citation type="submission" date="2014-03" db="EMBL/GenBank/DDBJ databases">
        <title>Draft Genome Sequences of Four Burkholderia Strains.</title>
        <authorList>
            <person name="Liu X.Y."/>
            <person name="Li C.X."/>
            <person name="Xu J.H."/>
        </authorList>
    </citation>
    <scope>NUCLEOTIDE SEQUENCE [LARGE SCALE GENOMIC DNA]</scope>
    <source>
        <strain evidence="2 3">DSM 50014</strain>
    </source>
</reference>
<dbReference type="Pfam" id="PF05787">
    <property type="entry name" value="PhoX"/>
    <property type="match status" value="1"/>
</dbReference>
<keyword evidence="3" id="KW-1185">Reference proteome</keyword>
<dbReference type="PANTHER" id="PTHR35399">
    <property type="entry name" value="SLR8030 PROTEIN"/>
    <property type="match status" value="1"/>
</dbReference>
<proteinExistence type="predicted"/>
<dbReference type="EMBL" id="JFHC01000052">
    <property type="protein sequence ID" value="KDR39790.1"/>
    <property type="molecule type" value="Genomic_DNA"/>
</dbReference>
<feature type="region of interest" description="Disordered" evidence="1">
    <location>
        <begin position="63"/>
        <end position="84"/>
    </location>
</feature>
<accession>A0A069PGS4</accession>
<sequence length="707" mass="74898">MSKNRYAHKPETYTEPDDDNPSSNLHFSDILQARVTRRQTVIGGLSATTAALFGSLSLSACGGSSDNAPPATTPATPTTPPPAAKPALNFTAVGHSLDDIVKVPAGYSIGVLYALGDPQHFGDASWAGGGSETAESYERRAGDHHDGMRFFGLADDGTYAASRSDRGLLCLNHENITQVYLHPAGPTTVAGVRPAAEVDKEVNCHGVSVLELKRTTGNALQYVRGSALNRRLTAASRFAIEGPAAGTARMKTLYSTDGSATRGTVNNCANGYTPWGTYLTCEENWAGYFKRATTDGARTDTASLDRYGVKTGQAGNYGWSTPTGDLYRRWDTSATAAADGAGDYRNVANTFGWIVEIDPFDPAAMPVKRTALGRFGHEGCQPATPVEGQPLVFYMGDDSRNEYVYKFVSKAPWSAADKGLAAGAKYLNEGTLFVAKFNADGSGNWIALDKSNPALASFASNADILIDTRLAADAVGATKMDRPEWTAVHPVNGEVYLTLTNGTTAVRPQGATDAANPRPGNVNGHIVRWREANSRADATQFQWDVYLFGSPSAEAPGYNLSALTDNNDFSSPDGLWFDSRGVLWIETDDGAYTSTTNCMLLAATPGQVGDGGTITAGGGTQTFKGANPGEQNLRRFLVGPKECELTGIAMTPDNKTLIVNIQHPGEGGTISKLTSHWPESQTNAGSTARPRSATIFITKDDGGVIGV</sequence>
<evidence type="ECO:0000313" key="3">
    <source>
        <dbReference type="Proteomes" id="UP000027466"/>
    </source>
</evidence>
<dbReference type="AlphaFoldDB" id="A0A069PGS4"/>
<protein>
    <submittedName>
        <fullName evidence="2">Phosphatase</fullName>
    </submittedName>
</protein>
<gene>
    <name evidence="2" type="ORF">BG61_30370</name>
</gene>
<comment type="caution">
    <text evidence="2">The sequence shown here is derived from an EMBL/GenBank/DDBJ whole genome shotgun (WGS) entry which is preliminary data.</text>
</comment>
<feature type="compositionally biased region" description="Low complexity" evidence="1">
    <location>
        <begin position="63"/>
        <end position="76"/>
    </location>
</feature>
<name>A0A069PGS4_9BURK</name>
<feature type="region of interest" description="Disordered" evidence="1">
    <location>
        <begin position="1"/>
        <end position="25"/>
    </location>
</feature>
<dbReference type="Proteomes" id="UP000027466">
    <property type="component" value="Unassembled WGS sequence"/>
</dbReference>